<dbReference type="Pfam" id="PF01220">
    <property type="entry name" value="DHquinase_II"/>
    <property type="match status" value="1"/>
</dbReference>
<feature type="active site" description="Proton acceptor" evidence="8 9">
    <location>
        <position position="22"/>
    </location>
</feature>
<dbReference type="EMBL" id="BMPI01000055">
    <property type="protein sequence ID" value="GGM67340.1"/>
    <property type="molecule type" value="Genomic_DNA"/>
</dbReference>
<feature type="binding site" evidence="8">
    <location>
        <begin position="101"/>
        <end position="102"/>
    </location>
    <ligand>
        <name>substrate</name>
    </ligand>
</feature>
<comment type="subunit">
    <text evidence="4 8">Homododecamer.</text>
</comment>
<comment type="caution">
    <text evidence="11">The sequence shown here is derived from an EMBL/GenBank/DDBJ whole genome shotgun (WGS) entry which is preliminary data.</text>
</comment>
<keyword evidence="6 8" id="KW-0057">Aromatic amino acid biosynthesis</keyword>
<evidence type="ECO:0000256" key="8">
    <source>
        <dbReference type="HAMAP-Rule" id="MF_00169"/>
    </source>
</evidence>
<comment type="function">
    <text evidence="8">Catalyzes a trans-dehydration via an enolate intermediate.</text>
</comment>
<reference evidence="11" key="2">
    <citation type="submission" date="2020-09" db="EMBL/GenBank/DDBJ databases">
        <authorList>
            <person name="Sun Q."/>
            <person name="Ohkuma M."/>
        </authorList>
    </citation>
    <scope>NUCLEOTIDE SEQUENCE</scope>
    <source>
        <strain evidence="11">JCM 19831</strain>
    </source>
</reference>
<comment type="caution">
    <text evidence="8">Lacks conserved residue(s) required for the propagation of feature annotation.</text>
</comment>
<dbReference type="InterPro" id="IPR036441">
    <property type="entry name" value="DHquinase_II_sf"/>
</dbReference>
<protein>
    <recommendedName>
        <fullName evidence="5 8">3-dehydroquinate dehydratase</fullName>
        <shortName evidence="8">3-dehydroquinase</shortName>
        <ecNumber evidence="5 8">4.2.1.10</ecNumber>
    </recommendedName>
    <alternativeName>
        <fullName evidence="8">Type II DHQase</fullName>
    </alternativeName>
</protein>
<dbReference type="GO" id="GO:0009423">
    <property type="term" value="P:chorismate biosynthetic process"/>
    <property type="evidence" value="ECO:0007669"/>
    <property type="project" value="UniProtKB-UniRule"/>
</dbReference>
<comment type="pathway">
    <text evidence="2 8">Metabolic intermediate biosynthesis; chorismate biosynthesis; chorismate from D-erythrose 4-phosphate and phosphoenolpyruvate: step 3/7.</text>
</comment>
<feature type="site" description="Transition state stabilizer" evidence="8 10">
    <location>
        <position position="17"/>
    </location>
</feature>
<dbReference type="RefSeq" id="WP_190255393.1">
    <property type="nucleotide sequence ID" value="NZ_BMPI01000055.1"/>
</dbReference>
<dbReference type="Gene3D" id="3.40.50.9100">
    <property type="entry name" value="Dehydroquinase, class II"/>
    <property type="match status" value="1"/>
</dbReference>
<dbReference type="Proteomes" id="UP000642070">
    <property type="component" value="Unassembled WGS sequence"/>
</dbReference>
<feature type="binding site" evidence="8">
    <location>
        <position position="74"/>
    </location>
    <ligand>
        <name>substrate</name>
    </ligand>
</feature>
<evidence type="ECO:0000256" key="7">
    <source>
        <dbReference type="ARBA" id="ARBA00023239"/>
    </source>
</evidence>
<name>A0A917X555_9ACTN</name>
<proteinExistence type="inferred from homology"/>
<dbReference type="GO" id="GO:0009073">
    <property type="term" value="P:aromatic amino acid family biosynthetic process"/>
    <property type="evidence" value="ECO:0007669"/>
    <property type="project" value="UniProtKB-KW"/>
</dbReference>
<dbReference type="PANTHER" id="PTHR21272">
    <property type="entry name" value="CATABOLIC 3-DEHYDROQUINASE"/>
    <property type="match status" value="1"/>
</dbReference>
<dbReference type="AlphaFoldDB" id="A0A917X555"/>
<organism evidence="11 12">
    <name type="scientific">Dactylosporangium sucinum</name>
    <dbReference type="NCBI Taxonomy" id="1424081"/>
    <lineage>
        <taxon>Bacteria</taxon>
        <taxon>Bacillati</taxon>
        <taxon>Actinomycetota</taxon>
        <taxon>Actinomycetes</taxon>
        <taxon>Micromonosporales</taxon>
        <taxon>Micromonosporaceae</taxon>
        <taxon>Dactylosporangium</taxon>
    </lineage>
</organism>
<evidence type="ECO:0000256" key="3">
    <source>
        <dbReference type="ARBA" id="ARBA00011037"/>
    </source>
</evidence>
<dbReference type="CDD" id="cd00466">
    <property type="entry name" value="DHQase_II"/>
    <property type="match status" value="1"/>
</dbReference>
<dbReference type="GO" id="GO:0019631">
    <property type="term" value="P:quinate catabolic process"/>
    <property type="evidence" value="ECO:0007669"/>
    <property type="project" value="TreeGrafter"/>
</dbReference>
<comment type="catalytic activity">
    <reaction evidence="1 8">
        <text>3-dehydroquinate = 3-dehydroshikimate + H2O</text>
        <dbReference type="Rhea" id="RHEA:21096"/>
        <dbReference type="ChEBI" id="CHEBI:15377"/>
        <dbReference type="ChEBI" id="CHEBI:16630"/>
        <dbReference type="ChEBI" id="CHEBI:32364"/>
        <dbReference type="EC" id="4.2.1.10"/>
    </reaction>
</comment>
<dbReference type="GO" id="GO:0003855">
    <property type="term" value="F:3-dehydroquinate dehydratase activity"/>
    <property type="evidence" value="ECO:0007669"/>
    <property type="project" value="UniProtKB-UniRule"/>
</dbReference>
<evidence type="ECO:0000256" key="6">
    <source>
        <dbReference type="ARBA" id="ARBA00023141"/>
    </source>
</evidence>
<dbReference type="PIRSF" id="PIRSF001399">
    <property type="entry name" value="DHquinase_II"/>
    <property type="match status" value="1"/>
</dbReference>
<evidence type="ECO:0000313" key="12">
    <source>
        <dbReference type="Proteomes" id="UP000642070"/>
    </source>
</evidence>
<dbReference type="SUPFAM" id="SSF52304">
    <property type="entry name" value="Type II 3-dehydroquinate dehydratase"/>
    <property type="match status" value="1"/>
</dbReference>
<evidence type="ECO:0000256" key="9">
    <source>
        <dbReference type="PIRSR" id="PIRSR001399-1"/>
    </source>
</evidence>
<dbReference type="PANTHER" id="PTHR21272:SF3">
    <property type="entry name" value="CATABOLIC 3-DEHYDROQUINASE"/>
    <property type="match status" value="1"/>
</dbReference>
<evidence type="ECO:0000256" key="1">
    <source>
        <dbReference type="ARBA" id="ARBA00001864"/>
    </source>
</evidence>
<evidence type="ECO:0000313" key="11">
    <source>
        <dbReference type="EMBL" id="GGM67340.1"/>
    </source>
</evidence>
<gene>
    <name evidence="8 11" type="primary">aroQ</name>
    <name evidence="11" type="ORF">GCM10007977_081370</name>
</gene>
<dbReference type="InterPro" id="IPR018509">
    <property type="entry name" value="DHquinase_II_CS"/>
</dbReference>
<keyword evidence="8" id="KW-0028">Amino-acid biosynthesis</keyword>
<feature type="active site" description="Proton donor" evidence="8 9">
    <location>
        <position position="100"/>
    </location>
</feature>
<comment type="similarity">
    <text evidence="3 8">Belongs to the type-II 3-dehydroquinase family.</text>
</comment>
<evidence type="ECO:0000256" key="2">
    <source>
        <dbReference type="ARBA" id="ARBA00004902"/>
    </source>
</evidence>
<dbReference type="GO" id="GO:0008652">
    <property type="term" value="P:amino acid biosynthetic process"/>
    <property type="evidence" value="ECO:0007669"/>
    <property type="project" value="UniProtKB-KW"/>
</dbReference>
<keyword evidence="12" id="KW-1185">Reference proteome</keyword>
<dbReference type="NCBIfam" id="NF003807">
    <property type="entry name" value="PRK05395.1-4"/>
    <property type="match status" value="1"/>
</dbReference>
<accession>A0A917X555</accession>
<dbReference type="EC" id="4.2.1.10" evidence="5 8"/>
<dbReference type="InterPro" id="IPR001874">
    <property type="entry name" value="DHquinase_II"/>
</dbReference>
<keyword evidence="7 8" id="KW-0456">Lyase</keyword>
<sequence>MKYLVMQGPNLNRLGRRDPRRYGHHTLADIEADVDAVAQELGVTVEHFQSNHEGFLVDWLQERQDDLDGGVIVNPGALCLYGWSLRKALCDTELPVAVVHISQLHAYEPVPKLDIFADMAAVYIAGAGWKGYRYALEALHAKSRP</sequence>
<evidence type="ECO:0000256" key="5">
    <source>
        <dbReference type="ARBA" id="ARBA00012060"/>
    </source>
</evidence>
<evidence type="ECO:0000256" key="4">
    <source>
        <dbReference type="ARBA" id="ARBA00011193"/>
    </source>
</evidence>
<dbReference type="HAMAP" id="MF_00169">
    <property type="entry name" value="AroQ"/>
    <property type="match status" value="1"/>
</dbReference>
<reference evidence="11" key="1">
    <citation type="journal article" date="2014" name="Int. J. Syst. Evol. Microbiol.">
        <title>Complete genome sequence of Corynebacterium casei LMG S-19264T (=DSM 44701T), isolated from a smear-ripened cheese.</title>
        <authorList>
            <consortium name="US DOE Joint Genome Institute (JGI-PGF)"/>
            <person name="Walter F."/>
            <person name="Albersmeier A."/>
            <person name="Kalinowski J."/>
            <person name="Ruckert C."/>
        </authorList>
    </citation>
    <scope>NUCLEOTIDE SEQUENCE</scope>
    <source>
        <strain evidence="11">JCM 19831</strain>
    </source>
</reference>
<evidence type="ECO:0000256" key="10">
    <source>
        <dbReference type="PIRSR" id="PIRSR001399-3"/>
    </source>
</evidence>
<dbReference type="PROSITE" id="PS01029">
    <property type="entry name" value="DEHYDROQUINASE_II"/>
    <property type="match status" value="1"/>
</dbReference>